<dbReference type="Pfam" id="PF02518">
    <property type="entry name" value="HATPase_c"/>
    <property type="match status" value="1"/>
</dbReference>
<keyword evidence="17" id="KW-1185">Reference proteome</keyword>
<evidence type="ECO:0000256" key="2">
    <source>
        <dbReference type="ARBA" id="ARBA00004370"/>
    </source>
</evidence>
<evidence type="ECO:0000256" key="9">
    <source>
        <dbReference type="ARBA" id="ARBA00022840"/>
    </source>
</evidence>
<feature type="compositionally biased region" description="Basic and acidic residues" evidence="12">
    <location>
        <begin position="855"/>
        <end position="877"/>
    </location>
</feature>
<dbReference type="SMART" id="SM00387">
    <property type="entry name" value="HATPase_c"/>
    <property type="match status" value="1"/>
</dbReference>
<dbReference type="Proteomes" id="UP001518976">
    <property type="component" value="Unassembled WGS sequence"/>
</dbReference>
<dbReference type="SMART" id="SM00304">
    <property type="entry name" value="HAMP"/>
    <property type="match status" value="1"/>
</dbReference>
<gene>
    <name evidence="16" type="ORF">JW592_31790</name>
</gene>
<feature type="chain" id="PRO_5046110557" description="histidine kinase" evidence="13">
    <location>
        <begin position="26"/>
        <end position="917"/>
    </location>
</feature>
<evidence type="ECO:0000256" key="11">
    <source>
        <dbReference type="ARBA" id="ARBA00023012"/>
    </source>
</evidence>
<keyword evidence="8" id="KW-0418">Kinase</keyword>
<evidence type="ECO:0000256" key="1">
    <source>
        <dbReference type="ARBA" id="ARBA00000085"/>
    </source>
</evidence>
<evidence type="ECO:0000256" key="4">
    <source>
        <dbReference type="ARBA" id="ARBA00022553"/>
    </source>
</evidence>
<reference evidence="16 17" key="1">
    <citation type="submission" date="2021-02" db="EMBL/GenBank/DDBJ databases">
        <title>Streptomyces spirodelae sp. nov., isolated from duckweed.</title>
        <authorList>
            <person name="Saimee Y."/>
            <person name="Duangmal K."/>
        </authorList>
    </citation>
    <scope>NUCLEOTIDE SEQUENCE [LARGE SCALE GENOMIC DNA]</scope>
    <source>
        <strain evidence="16 17">DW4-2</strain>
    </source>
</reference>
<evidence type="ECO:0000313" key="16">
    <source>
        <dbReference type="EMBL" id="MBO8189996.1"/>
    </source>
</evidence>
<organism evidence="16 17">
    <name type="scientific">Streptomyces spirodelae</name>
    <dbReference type="NCBI Taxonomy" id="2812904"/>
    <lineage>
        <taxon>Bacteria</taxon>
        <taxon>Bacillati</taxon>
        <taxon>Actinomycetota</taxon>
        <taxon>Actinomycetes</taxon>
        <taxon>Kitasatosporales</taxon>
        <taxon>Streptomycetaceae</taxon>
        <taxon>Streptomyces</taxon>
    </lineage>
</organism>
<feature type="compositionally biased region" description="Basic and acidic residues" evidence="12">
    <location>
        <begin position="697"/>
        <end position="721"/>
    </location>
</feature>
<name>A0ABS3X4K2_9ACTN</name>
<keyword evidence="5" id="KW-0808">Transferase</keyword>
<evidence type="ECO:0000256" key="8">
    <source>
        <dbReference type="ARBA" id="ARBA00022777"/>
    </source>
</evidence>
<feature type="region of interest" description="Disordered" evidence="12">
    <location>
        <begin position="430"/>
        <end position="451"/>
    </location>
</feature>
<dbReference type="Gene3D" id="3.30.565.10">
    <property type="entry name" value="Histidine kinase-like ATPase, C-terminal domain"/>
    <property type="match status" value="1"/>
</dbReference>
<evidence type="ECO:0000256" key="6">
    <source>
        <dbReference type="ARBA" id="ARBA00022692"/>
    </source>
</evidence>
<dbReference type="PANTHER" id="PTHR44936:SF9">
    <property type="entry name" value="SENSOR PROTEIN CREC"/>
    <property type="match status" value="1"/>
</dbReference>
<keyword evidence="9" id="KW-0067">ATP-binding</keyword>
<evidence type="ECO:0000256" key="10">
    <source>
        <dbReference type="ARBA" id="ARBA00022989"/>
    </source>
</evidence>
<dbReference type="PANTHER" id="PTHR44936">
    <property type="entry name" value="SENSOR PROTEIN CREC"/>
    <property type="match status" value="1"/>
</dbReference>
<dbReference type="EMBL" id="JAFFZN010000050">
    <property type="protein sequence ID" value="MBO8189996.1"/>
    <property type="molecule type" value="Genomic_DNA"/>
</dbReference>
<comment type="caution">
    <text evidence="16">The sequence shown here is derived from an EMBL/GenBank/DDBJ whole genome shotgun (WGS) entry which is preliminary data.</text>
</comment>
<dbReference type="SUPFAM" id="SSF55874">
    <property type="entry name" value="ATPase domain of HSP90 chaperone/DNA topoisomerase II/histidine kinase"/>
    <property type="match status" value="1"/>
</dbReference>
<keyword evidence="13" id="KW-0732">Signal</keyword>
<feature type="domain" description="Histidine kinase" evidence="14">
    <location>
        <begin position="581"/>
        <end position="691"/>
    </location>
</feature>
<feature type="compositionally biased region" description="Low complexity" evidence="12">
    <location>
        <begin position="748"/>
        <end position="769"/>
    </location>
</feature>
<keyword evidence="6" id="KW-0812">Transmembrane</keyword>
<dbReference type="InterPro" id="IPR003660">
    <property type="entry name" value="HAMP_dom"/>
</dbReference>
<keyword evidence="11" id="KW-0902">Two-component regulatory system</keyword>
<dbReference type="Pfam" id="PF00672">
    <property type="entry name" value="HAMP"/>
    <property type="match status" value="1"/>
</dbReference>
<comment type="catalytic activity">
    <reaction evidence="1">
        <text>ATP + protein L-histidine = ADP + protein N-phospho-L-histidine.</text>
        <dbReference type="EC" id="2.7.13.3"/>
    </reaction>
</comment>
<dbReference type="PROSITE" id="PS50109">
    <property type="entry name" value="HIS_KIN"/>
    <property type="match status" value="1"/>
</dbReference>
<evidence type="ECO:0000256" key="5">
    <source>
        <dbReference type="ARBA" id="ARBA00022679"/>
    </source>
</evidence>
<dbReference type="PROSITE" id="PS50885">
    <property type="entry name" value="HAMP"/>
    <property type="match status" value="1"/>
</dbReference>
<keyword evidence="4" id="KW-0597">Phosphoprotein</keyword>
<sequence>MGRRRARVRNRLLMSVAVGAVAVVAAGAPTLVAGSQDAADAQALVDLARLDQQAIALSHSLADERDGMVEHLAAGRSGKGGTGVTEAQRDRVDRRVRELRVAASSAPSGSAAPSASPGTVVEALKKLPAVRQRAMAGKGGPLDAYESYSALIKTLRQLTRGIADGLPARAENRTAAALPDLARAVEQASATRGLLEAALAGQGTQRSLVTAAGQARVREQAALADFEETADTKARETYNTTVNGADVNVAERYLKVVTAQNRLTPAARAVDRERFDSSVSARLAHMRGVQSSFAAAEIKRLERLRDDDVTALQLRAGLVGGCLLLAVAVSVATARSLTRPLSVLKRGSKRIAQDPAAEEPITFKGRNDEFADVVRALNTLRTTAADLKRRSACAEREQDELAVEKAKLTEKHRLLGEEFAALRAELETAREQSAARQPHGSVLDTSSVVADDTRVGEAPRAAGSEADHSTFADLGTRTLTLVEQQLGIIEGLEEKEADPDRLETLFKLDHLATRMRRHSENLLLLAGTERGERGAVPEAAGPAPLLDVLRAAVSEIAQYERVELGTLPPDVRVSGPAADDLSHLVAELLDNAAAFSSTESAVLLSARTRATGEAVVSVEDAGEGMAGAQLTELNTWLAEPLTVTTAQEAGVSWGLGMYVVARLSARHGIRVRLRAREGGGTVADVTVPGALLVGHGAPEDEHAHLGDEHAPEGDEHARAEDQAPAPAAAATPAPAAAPIPERRTEEGPAQSAESAPSTEPAPSAEPAEPQGSAVHPGLPQRVRRETAHEPSVPRPRKGGASAEELRRKLDGFQQGTKKGLRDAGVSDAALPESGMRTDTGVTPAASAPGSVAEAEGPRQDQHSKQAQHDQRPQHEQQQRAARQTGQAARDEQTEDTGNAEERAGAQVDGGTAEEARK</sequence>
<dbReference type="InterPro" id="IPR003594">
    <property type="entry name" value="HATPase_dom"/>
</dbReference>
<evidence type="ECO:0000313" key="17">
    <source>
        <dbReference type="Proteomes" id="UP001518976"/>
    </source>
</evidence>
<feature type="signal peptide" evidence="13">
    <location>
        <begin position="1"/>
        <end position="25"/>
    </location>
</feature>
<comment type="subcellular location">
    <subcellularLocation>
        <location evidence="2">Membrane</location>
    </subcellularLocation>
</comment>
<protein>
    <recommendedName>
        <fullName evidence="3">histidine kinase</fullName>
        <ecNumber evidence="3">2.7.13.3</ecNumber>
    </recommendedName>
</protein>
<proteinExistence type="predicted"/>
<dbReference type="InterPro" id="IPR005467">
    <property type="entry name" value="His_kinase_dom"/>
</dbReference>
<keyword evidence="7" id="KW-0547">Nucleotide-binding</keyword>
<evidence type="ECO:0000256" key="12">
    <source>
        <dbReference type="SAM" id="MobiDB-lite"/>
    </source>
</evidence>
<feature type="compositionally biased region" description="Low complexity" evidence="12">
    <location>
        <begin position="723"/>
        <end position="738"/>
    </location>
</feature>
<evidence type="ECO:0000259" key="14">
    <source>
        <dbReference type="PROSITE" id="PS50109"/>
    </source>
</evidence>
<evidence type="ECO:0000259" key="15">
    <source>
        <dbReference type="PROSITE" id="PS50885"/>
    </source>
</evidence>
<feature type="domain" description="HAMP" evidence="15">
    <location>
        <begin position="335"/>
        <end position="389"/>
    </location>
</feature>
<evidence type="ECO:0000256" key="3">
    <source>
        <dbReference type="ARBA" id="ARBA00012438"/>
    </source>
</evidence>
<evidence type="ECO:0000256" key="7">
    <source>
        <dbReference type="ARBA" id="ARBA00022741"/>
    </source>
</evidence>
<dbReference type="Gene3D" id="6.10.340.10">
    <property type="match status" value="1"/>
</dbReference>
<feature type="region of interest" description="Disordered" evidence="12">
    <location>
        <begin position="692"/>
        <end position="917"/>
    </location>
</feature>
<dbReference type="Pfam" id="PF08376">
    <property type="entry name" value="NIT"/>
    <property type="match status" value="1"/>
</dbReference>
<evidence type="ECO:0000256" key="13">
    <source>
        <dbReference type="SAM" id="SignalP"/>
    </source>
</evidence>
<dbReference type="InterPro" id="IPR050980">
    <property type="entry name" value="2C_sensor_his_kinase"/>
</dbReference>
<feature type="compositionally biased region" description="Low complexity" evidence="12">
    <location>
        <begin position="878"/>
        <end position="887"/>
    </location>
</feature>
<accession>A0ABS3X4K2</accession>
<keyword evidence="10" id="KW-0472">Membrane</keyword>
<dbReference type="InterPro" id="IPR013587">
    <property type="entry name" value="Nitrate/nitrite_sensing"/>
</dbReference>
<keyword evidence="10" id="KW-1133">Transmembrane helix</keyword>
<dbReference type="InterPro" id="IPR036890">
    <property type="entry name" value="HATPase_C_sf"/>
</dbReference>
<dbReference type="EC" id="2.7.13.3" evidence="3"/>